<keyword evidence="3 5" id="KW-0697">Rotamase</keyword>
<evidence type="ECO:0000256" key="2">
    <source>
        <dbReference type="ARBA" id="ARBA00013194"/>
    </source>
</evidence>
<dbReference type="PANTHER" id="PTHR43811:SF19">
    <property type="entry name" value="39 KDA FK506-BINDING NUCLEAR PROTEIN"/>
    <property type="match status" value="1"/>
</dbReference>
<evidence type="ECO:0000313" key="8">
    <source>
        <dbReference type="EMBL" id="CAE0361853.1"/>
    </source>
</evidence>
<dbReference type="InterPro" id="IPR046357">
    <property type="entry name" value="PPIase_dom_sf"/>
</dbReference>
<dbReference type="FunFam" id="3.10.50.40:FF:000006">
    <property type="entry name" value="Peptidyl-prolyl cis-trans isomerase"/>
    <property type="match status" value="1"/>
</dbReference>
<feature type="signal peptide" evidence="6">
    <location>
        <begin position="1"/>
        <end position="19"/>
    </location>
</feature>
<dbReference type="Gene3D" id="3.10.50.40">
    <property type="match status" value="1"/>
</dbReference>
<dbReference type="EC" id="5.2.1.8" evidence="2 5"/>
<evidence type="ECO:0000259" key="7">
    <source>
        <dbReference type="PROSITE" id="PS50059"/>
    </source>
</evidence>
<dbReference type="PROSITE" id="PS50059">
    <property type="entry name" value="FKBP_PPIASE"/>
    <property type="match status" value="1"/>
</dbReference>
<evidence type="ECO:0000256" key="6">
    <source>
        <dbReference type="SAM" id="SignalP"/>
    </source>
</evidence>
<dbReference type="InterPro" id="IPR001179">
    <property type="entry name" value="PPIase_FKBP_dom"/>
</dbReference>
<comment type="catalytic activity">
    <reaction evidence="1 5">
        <text>[protein]-peptidylproline (omega=180) = [protein]-peptidylproline (omega=0)</text>
        <dbReference type="Rhea" id="RHEA:16237"/>
        <dbReference type="Rhea" id="RHEA-COMP:10747"/>
        <dbReference type="Rhea" id="RHEA-COMP:10748"/>
        <dbReference type="ChEBI" id="CHEBI:83833"/>
        <dbReference type="ChEBI" id="CHEBI:83834"/>
        <dbReference type="EC" id="5.2.1.8"/>
    </reaction>
</comment>
<accession>A0A7S3NI60</accession>
<proteinExistence type="predicted"/>
<evidence type="ECO:0000256" key="5">
    <source>
        <dbReference type="PROSITE-ProRule" id="PRU00277"/>
    </source>
</evidence>
<feature type="chain" id="PRO_5031103888" description="peptidylprolyl isomerase" evidence="6">
    <location>
        <begin position="20"/>
        <end position="168"/>
    </location>
</feature>
<dbReference type="PANTHER" id="PTHR43811">
    <property type="entry name" value="FKBP-TYPE PEPTIDYL-PROLYL CIS-TRANS ISOMERASE FKPA"/>
    <property type="match status" value="1"/>
</dbReference>
<evidence type="ECO:0000256" key="3">
    <source>
        <dbReference type="ARBA" id="ARBA00023110"/>
    </source>
</evidence>
<protein>
    <recommendedName>
        <fullName evidence="2 5">peptidylprolyl isomerase</fullName>
        <ecNumber evidence="2 5">5.2.1.8</ecNumber>
    </recommendedName>
</protein>
<organism evidence="8">
    <name type="scientific">Aureoumbra lagunensis</name>
    <dbReference type="NCBI Taxonomy" id="44058"/>
    <lineage>
        <taxon>Eukaryota</taxon>
        <taxon>Sar</taxon>
        <taxon>Stramenopiles</taxon>
        <taxon>Ochrophyta</taxon>
        <taxon>Pelagophyceae</taxon>
        <taxon>Pelagomonadales</taxon>
        <taxon>Aureoumbra</taxon>
    </lineage>
</organism>
<name>A0A7S3NI60_9STRA</name>
<evidence type="ECO:0000256" key="4">
    <source>
        <dbReference type="ARBA" id="ARBA00023235"/>
    </source>
</evidence>
<evidence type="ECO:0000256" key="1">
    <source>
        <dbReference type="ARBA" id="ARBA00000971"/>
    </source>
</evidence>
<dbReference type="SUPFAM" id="SSF54534">
    <property type="entry name" value="FKBP-like"/>
    <property type="match status" value="1"/>
</dbReference>
<dbReference type="AlphaFoldDB" id="A0A7S3NI60"/>
<keyword evidence="4 5" id="KW-0413">Isomerase</keyword>
<reference evidence="8" key="1">
    <citation type="submission" date="2021-01" db="EMBL/GenBank/DDBJ databases">
        <authorList>
            <person name="Corre E."/>
            <person name="Pelletier E."/>
            <person name="Niang G."/>
            <person name="Scheremetjew M."/>
            <person name="Finn R."/>
            <person name="Kale V."/>
            <person name="Holt S."/>
            <person name="Cochrane G."/>
            <person name="Meng A."/>
            <person name="Brown T."/>
            <person name="Cohen L."/>
        </authorList>
    </citation>
    <scope>NUCLEOTIDE SEQUENCE</scope>
    <source>
        <strain evidence="8">CCMP1510</strain>
    </source>
</reference>
<feature type="domain" description="PPIase FKBP-type" evidence="7">
    <location>
        <begin position="76"/>
        <end position="168"/>
    </location>
</feature>
<keyword evidence="6" id="KW-0732">Signal</keyword>
<sequence>MQILKVLICSSTIVRIAHSLSVSNTAVSRRLFLAGTAISSLSIVTPAMAGEEFIKTASGLSYFDVKEGTGATPAPGQTVKVQYTGWLNDFNDLDGKFDSSYDRGRPLTFAAGTGRVIPGWDEAVLSMKVGGTRKVIIPSNLGYGKRGAGGIIPPDATLYFEMTLVGLQ</sequence>
<dbReference type="Pfam" id="PF00254">
    <property type="entry name" value="FKBP_C"/>
    <property type="match status" value="1"/>
</dbReference>
<dbReference type="GO" id="GO:0003755">
    <property type="term" value="F:peptidyl-prolyl cis-trans isomerase activity"/>
    <property type="evidence" value="ECO:0007669"/>
    <property type="project" value="UniProtKB-KW"/>
</dbReference>
<dbReference type="EMBL" id="HBIJ01003663">
    <property type="protein sequence ID" value="CAE0361853.1"/>
    <property type="molecule type" value="Transcribed_RNA"/>
</dbReference>
<gene>
    <name evidence="8" type="ORF">ALAG00032_LOCUS2586</name>
</gene>